<keyword evidence="2" id="KW-0456">Lyase</keyword>
<dbReference type="InterPro" id="IPR018376">
    <property type="entry name" value="Enoyl-CoA_hyd/isom_CS"/>
</dbReference>
<comment type="similarity">
    <text evidence="1">Belongs to the enoyl-CoA hydratase/isomerase family.</text>
</comment>
<dbReference type="PROSITE" id="PS00166">
    <property type="entry name" value="ENOYL_COA_HYDRATASE"/>
    <property type="match status" value="1"/>
</dbReference>
<accession>A0A0F9IQH2</accession>
<dbReference type="SUPFAM" id="SSF52096">
    <property type="entry name" value="ClpP/crotonase"/>
    <property type="match status" value="1"/>
</dbReference>
<dbReference type="PANTHER" id="PTHR11941">
    <property type="entry name" value="ENOYL-COA HYDRATASE-RELATED"/>
    <property type="match status" value="1"/>
</dbReference>
<reference evidence="3" key="1">
    <citation type="journal article" date="2015" name="Nature">
        <title>Complex archaea that bridge the gap between prokaryotes and eukaryotes.</title>
        <authorList>
            <person name="Spang A."/>
            <person name="Saw J.H."/>
            <person name="Jorgensen S.L."/>
            <person name="Zaremba-Niedzwiedzka K."/>
            <person name="Martijn J."/>
            <person name="Lind A.E."/>
            <person name="van Eijk R."/>
            <person name="Schleper C."/>
            <person name="Guy L."/>
            <person name="Ettema T.J."/>
        </authorList>
    </citation>
    <scope>NUCLEOTIDE SEQUENCE</scope>
</reference>
<dbReference type="InterPro" id="IPR014748">
    <property type="entry name" value="Enoyl-CoA_hydra_C"/>
</dbReference>
<dbReference type="EMBL" id="LAZR01011849">
    <property type="protein sequence ID" value="KKM57638.1"/>
    <property type="molecule type" value="Genomic_DNA"/>
</dbReference>
<dbReference type="FunFam" id="3.90.226.10:FF:000009">
    <property type="entry name" value="Carnitinyl-CoA dehydratase"/>
    <property type="match status" value="1"/>
</dbReference>
<evidence type="ECO:0000256" key="2">
    <source>
        <dbReference type="ARBA" id="ARBA00023239"/>
    </source>
</evidence>
<name>A0A0F9IQH2_9ZZZZ</name>
<dbReference type="GO" id="GO:0006635">
    <property type="term" value="P:fatty acid beta-oxidation"/>
    <property type="evidence" value="ECO:0007669"/>
    <property type="project" value="TreeGrafter"/>
</dbReference>
<organism evidence="3">
    <name type="scientific">marine sediment metagenome</name>
    <dbReference type="NCBI Taxonomy" id="412755"/>
    <lineage>
        <taxon>unclassified sequences</taxon>
        <taxon>metagenomes</taxon>
        <taxon>ecological metagenomes</taxon>
    </lineage>
</organism>
<dbReference type="Gene3D" id="1.10.12.10">
    <property type="entry name" value="Lyase 2-enoyl-coa Hydratase, Chain A, domain 2"/>
    <property type="match status" value="1"/>
</dbReference>
<comment type="caution">
    <text evidence="3">The sequence shown here is derived from an EMBL/GenBank/DDBJ whole genome shotgun (WGS) entry which is preliminary data.</text>
</comment>
<proteinExistence type="inferred from homology"/>
<dbReference type="CDD" id="cd06558">
    <property type="entry name" value="crotonase-like"/>
    <property type="match status" value="1"/>
</dbReference>
<sequence>MDYKYIIVEKKDHLTIVKINRPEVRNAINPHVSIEIEDAFNEFENDSNAWIAIVTGVGDKAFSAGFDLKWGATASLEEQREAFGKLKYKAVTGGLTFNPNITKPVIAAVNGFAFGGGFELALGSDLIIAAEHAVFSLPEPLVGRVPTEGGVHRLVRYLPYHIAMEILFTYKRISAQEGMELGFVNKVVPLNQLMDEAEKMAKTIMGGSPLAIRAIKQMANDGLEMTLRKAYSTTFPLYREFTQSHDFIEGPKAFSEKRKPTWKGI</sequence>
<dbReference type="InterPro" id="IPR029045">
    <property type="entry name" value="ClpP/crotonase-like_dom_sf"/>
</dbReference>
<evidence type="ECO:0000313" key="3">
    <source>
        <dbReference type="EMBL" id="KKM57638.1"/>
    </source>
</evidence>
<dbReference type="GO" id="GO:0016829">
    <property type="term" value="F:lyase activity"/>
    <property type="evidence" value="ECO:0007669"/>
    <property type="project" value="UniProtKB-KW"/>
</dbReference>
<dbReference type="Pfam" id="PF00378">
    <property type="entry name" value="ECH_1"/>
    <property type="match status" value="1"/>
</dbReference>
<dbReference type="PANTHER" id="PTHR11941:SF54">
    <property type="entry name" value="ENOYL-COA HYDRATASE, MITOCHONDRIAL"/>
    <property type="match status" value="1"/>
</dbReference>
<gene>
    <name evidence="3" type="ORF">LCGC14_1550640</name>
</gene>
<evidence type="ECO:0008006" key="4">
    <source>
        <dbReference type="Google" id="ProtNLM"/>
    </source>
</evidence>
<evidence type="ECO:0000256" key="1">
    <source>
        <dbReference type="ARBA" id="ARBA00005254"/>
    </source>
</evidence>
<protein>
    <recommendedName>
        <fullName evidence="4">Enoyl-CoA hydratase</fullName>
    </recommendedName>
</protein>
<dbReference type="InterPro" id="IPR001753">
    <property type="entry name" value="Enoyl-CoA_hydra/iso"/>
</dbReference>
<dbReference type="AlphaFoldDB" id="A0A0F9IQH2"/>
<dbReference type="Gene3D" id="3.90.226.10">
    <property type="entry name" value="2-enoyl-CoA Hydratase, Chain A, domain 1"/>
    <property type="match status" value="1"/>
</dbReference>